<reference evidence="1" key="1">
    <citation type="submission" date="2022-03" db="EMBL/GenBank/DDBJ databases">
        <title>Pseudomonas marianensis sp. nov., a marine bacterium isolated from deep-sea sediments of the Mariana Trench.</title>
        <authorList>
            <person name="Wei Y."/>
        </authorList>
    </citation>
    <scope>NUCLEOTIDE SEQUENCE</scope>
    <source>
        <strain evidence="1">PS1</strain>
    </source>
</reference>
<evidence type="ECO:0000313" key="2">
    <source>
        <dbReference type="Proteomes" id="UP001139682"/>
    </source>
</evidence>
<gene>
    <name evidence="1" type="ORF">MST27_22025</name>
</gene>
<evidence type="ECO:0000313" key="1">
    <source>
        <dbReference type="EMBL" id="MCJ0976032.1"/>
    </source>
</evidence>
<comment type="caution">
    <text evidence="1">The sequence shown here is derived from an EMBL/GenBank/DDBJ whole genome shotgun (WGS) entry which is preliminary data.</text>
</comment>
<organism evidence="1 2">
    <name type="scientific">Stutzerimonas marianensis</name>
    <dbReference type="NCBI Taxonomy" id="2929513"/>
    <lineage>
        <taxon>Bacteria</taxon>
        <taxon>Pseudomonadati</taxon>
        <taxon>Pseudomonadota</taxon>
        <taxon>Gammaproteobacteria</taxon>
        <taxon>Pseudomonadales</taxon>
        <taxon>Pseudomonadaceae</taxon>
        <taxon>Stutzerimonas</taxon>
    </lineage>
</organism>
<sequence>MTDDNHGMYGLDLGKIDRLDTLLDAWEKTFDSGVYFNRDGIISNEHWMNANVKILFVLKETNQAKQNLTTAISIALRSEKSGWWKGKVLRRVGRWAYGLANYTGEVPSFENAKACGKEATWGVAYINMRKAAGGARTEAKSFDIHVKKYAPYIRRQIELIKPDIVVLGGTFRYLKRHVFPEMRHICTRIHEQGDMIFINAFHPAAVVDARNIYSQVLNSYHNYTMNYACKEIAAVEPAHA</sequence>
<keyword evidence="2" id="KW-1185">Reference proteome</keyword>
<name>A0A9X1W736_9GAMM</name>
<dbReference type="EMBL" id="JALGRD010000025">
    <property type="protein sequence ID" value="MCJ0976032.1"/>
    <property type="molecule type" value="Genomic_DNA"/>
</dbReference>
<dbReference type="AlphaFoldDB" id="A0A9X1W736"/>
<accession>A0A9X1W736</accession>
<proteinExistence type="predicted"/>
<evidence type="ECO:0008006" key="3">
    <source>
        <dbReference type="Google" id="ProtNLM"/>
    </source>
</evidence>
<protein>
    <recommendedName>
        <fullName evidence="3">Uracil DNA glycosylase superfamily protein</fullName>
    </recommendedName>
</protein>
<dbReference type="Proteomes" id="UP001139682">
    <property type="component" value="Unassembled WGS sequence"/>
</dbReference>
<dbReference type="RefSeq" id="WP_243607992.1">
    <property type="nucleotide sequence ID" value="NZ_JALGRD010000025.1"/>
</dbReference>